<gene>
    <name evidence="1" type="ORF">C5S46_03830</name>
</gene>
<reference evidence="1" key="1">
    <citation type="submission" date="2018-09" db="EMBL/GenBank/DDBJ databases">
        <title>A genomic encyclopedia of anaerobic methanotrophic archaea.</title>
        <authorList>
            <person name="Skennerton C.T."/>
            <person name="Chadwick G.L."/>
            <person name="Laso-Perez R."/>
            <person name="Leu A.O."/>
            <person name="Speth D.R."/>
            <person name="Yu H."/>
            <person name="Morgan-Lang C."/>
            <person name="Hatzenpichler R."/>
            <person name="Goudeau D."/>
            <person name="Malmstrom R."/>
            <person name="Woyke T."/>
            <person name="Hallam S."/>
            <person name="Tyson G.W."/>
            <person name="Wegener G."/>
            <person name="Boetius A."/>
            <person name="Orphan V.J."/>
        </authorList>
    </citation>
    <scope>NUCLEOTIDE SEQUENCE</scope>
    <source>
        <strain evidence="1">CONS3730D10UFb2</strain>
    </source>
</reference>
<evidence type="ECO:0000313" key="2">
    <source>
        <dbReference type="Proteomes" id="UP000315423"/>
    </source>
</evidence>
<organism evidence="1 2">
    <name type="scientific">Candidatus Methanomarinus sp</name>
    <dbReference type="NCBI Taxonomy" id="3386244"/>
    <lineage>
        <taxon>Archaea</taxon>
        <taxon>Methanobacteriati</taxon>
        <taxon>Methanobacteriota</taxon>
        <taxon>Stenosarchaea group</taxon>
        <taxon>Methanomicrobia</taxon>
        <taxon>Methanosarcinales</taxon>
        <taxon>ANME-2 cluster</taxon>
        <taxon>Candidatus Methanocomedenaceae</taxon>
        <taxon>Candidatus Methanomarinus</taxon>
    </lineage>
</organism>
<dbReference type="EMBL" id="QYBA01000125">
    <property type="protein sequence ID" value="TKY91822.1"/>
    <property type="molecule type" value="Genomic_DNA"/>
</dbReference>
<protein>
    <submittedName>
        <fullName evidence="1">Universal stress protein</fullName>
    </submittedName>
</protein>
<comment type="caution">
    <text evidence="1">The sequence shown here is derived from an EMBL/GenBank/DDBJ whole genome shotgun (WGS) entry which is preliminary data.</text>
</comment>
<accession>A0AC61SB68</accession>
<dbReference type="Proteomes" id="UP000315423">
    <property type="component" value="Unassembled WGS sequence"/>
</dbReference>
<evidence type="ECO:0000313" key="1">
    <source>
        <dbReference type="EMBL" id="TKY91822.1"/>
    </source>
</evidence>
<proteinExistence type="predicted"/>
<sequence length="136" mass="14801">MKILVPIDGSDFSKKAAKVALSIARHHKVKIILIHVIATTGQERKKWMEEGAEKLLNECKDALVGHGIDAVNVTTIIENGDPAACIVEAAELKKVDRIIIGTYGKTGLKKLTGSVTEKVLRKSKVLVMTVSPNYKI</sequence>
<name>A0AC61SB68_9EURY</name>